<dbReference type="Gene3D" id="3.30.379.10">
    <property type="entry name" value="Chitobiase/beta-hexosaminidase domain 2-like"/>
    <property type="match status" value="1"/>
</dbReference>
<accession>V4BT45</accession>
<dbReference type="PANTHER" id="PTHR12872:SF1">
    <property type="entry name" value="ALPHA-N-ACETYLGLUCOSAMINIDASE"/>
    <property type="match status" value="1"/>
</dbReference>
<dbReference type="CTD" id="20251108"/>
<dbReference type="OrthoDB" id="64736at2759"/>
<dbReference type="Proteomes" id="UP000030746">
    <property type="component" value="Unassembled WGS sequence"/>
</dbReference>
<dbReference type="InterPro" id="IPR029018">
    <property type="entry name" value="Hex-like_dom2"/>
</dbReference>
<dbReference type="InterPro" id="IPR024732">
    <property type="entry name" value="NAGLU_C"/>
</dbReference>
<name>V4BT45_LOTGI</name>
<dbReference type="GeneID" id="20251108"/>
<evidence type="ECO:0000259" key="3">
    <source>
        <dbReference type="Pfam" id="PF12972"/>
    </source>
</evidence>
<dbReference type="AlphaFoldDB" id="V4BT45"/>
<evidence type="ECO:0000313" key="5">
    <source>
        <dbReference type="Proteomes" id="UP000030746"/>
    </source>
</evidence>
<protein>
    <submittedName>
        <fullName evidence="4">Uncharacterized protein</fullName>
    </submittedName>
</protein>
<evidence type="ECO:0000313" key="4">
    <source>
        <dbReference type="EMBL" id="ESO92289.1"/>
    </source>
</evidence>
<evidence type="ECO:0000256" key="1">
    <source>
        <dbReference type="ARBA" id="ARBA00022801"/>
    </source>
</evidence>
<dbReference type="HOGENOM" id="CLU_1024096_0_0_1"/>
<keyword evidence="5" id="KW-1185">Reference proteome</keyword>
<keyword evidence="1" id="KW-0378">Hydrolase</keyword>
<dbReference type="GO" id="GO:0016787">
    <property type="term" value="F:hydrolase activity"/>
    <property type="evidence" value="ECO:0007669"/>
    <property type="project" value="UniProtKB-KW"/>
</dbReference>
<dbReference type="Pfam" id="PF12971">
    <property type="entry name" value="NAGLU_N"/>
    <property type="match status" value="1"/>
</dbReference>
<dbReference type="EMBL" id="KB202102">
    <property type="protein sequence ID" value="ESO92289.1"/>
    <property type="molecule type" value="Genomic_DNA"/>
</dbReference>
<dbReference type="RefSeq" id="XP_009057023.1">
    <property type="nucleotide sequence ID" value="XM_009058775.1"/>
</dbReference>
<dbReference type="Pfam" id="PF12972">
    <property type="entry name" value="NAGLU_C"/>
    <property type="match status" value="1"/>
</dbReference>
<sequence length="272" mass="31478">MFHYIGWFSFNGIEFERLKHLKSNTSANVQTQNIRDLIQRVIGSRANEFNLTVDLALGPAERDTYKIVTQNGKGQINGTSGVGVAMGFYYYIKYYCGGQFTWAGQQINLPTPLPVVPSPGITKTSNDRMTNYTIQKYGHHDTEVDQAGNILLKSFHGKNGFVKYPRLSPKFYIWYSPNFLYQAWDLMVKASPNLITVIYLDKLEIYYITITIRKVVSIRQTINLDYMNTMLGTTTQWRDSKQWTGLFADFYLPRWQLFIDTLKGNHLMVRLM</sequence>
<dbReference type="InterPro" id="IPR024240">
    <property type="entry name" value="NAGLU_N"/>
</dbReference>
<evidence type="ECO:0000259" key="2">
    <source>
        <dbReference type="Pfam" id="PF12971"/>
    </source>
</evidence>
<reference evidence="4 5" key="1">
    <citation type="journal article" date="2013" name="Nature">
        <title>Insights into bilaterian evolution from three spiralian genomes.</title>
        <authorList>
            <person name="Simakov O."/>
            <person name="Marletaz F."/>
            <person name="Cho S.J."/>
            <person name="Edsinger-Gonzales E."/>
            <person name="Havlak P."/>
            <person name="Hellsten U."/>
            <person name="Kuo D.H."/>
            <person name="Larsson T."/>
            <person name="Lv J."/>
            <person name="Arendt D."/>
            <person name="Savage R."/>
            <person name="Osoegawa K."/>
            <person name="de Jong P."/>
            <person name="Grimwood J."/>
            <person name="Chapman J.A."/>
            <person name="Shapiro H."/>
            <person name="Aerts A."/>
            <person name="Otillar R.P."/>
            <person name="Terry A.Y."/>
            <person name="Boore J.L."/>
            <person name="Grigoriev I.V."/>
            <person name="Lindberg D.R."/>
            <person name="Seaver E.C."/>
            <person name="Weisblat D.A."/>
            <person name="Putnam N.H."/>
            <person name="Rokhsar D.S."/>
        </authorList>
    </citation>
    <scope>NUCLEOTIDE SEQUENCE [LARGE SCALE GENOMIC DNA]</scope>
</reference>
<feature type="domain" description="Alpha-N-acetylglucosaminidase C-terminal" evidence="3">
    <location>
        <begin position="240"/>
        <end position="263"/>
    </location>
</feature>
<organism evidence="4 5">
    <name type="scientific">Lottia gigantea</name>
    <name type="common">Giant owl limpet</name>
    <dbReference type="NCBI Taxonomy" id="225164"/>
    <lineage>
        <taxon>Eukaryota</taxon>
        <taxon>Metazoa</taxon>
        <taxon>Spiralia</taxon>
        <taxon>Lophotrochozoa</taxon>
        <taxon>Mollusca</taxon>
        <taxon>Gastropoda</taxon>
        <taxon>Patellogastropoda</taxon>
        <taxon>Lottioidea</taxon>
        <taxon>Lottiidae</taxon>
        <taxon>Lottia</taxon>
    </lineage>
</organism>
<feature type="domain" description="Alpha-N-acetylglucosaminidase N-terminal" evidence="2">
    <location>
        <begin position="33"/>
        <end position="114"/>
    </location>
</feature>
<dbReference type="Gene3D" id="1.20.120.670">
    <property type="entry name" value="N-acetyl-b-d-glucoasminidase"/>
    <property type="match status" value="1"/>
</dbReference>
<dbReference type="PANTHER" id="PTHR12872">
    <property type="entry name" value="ALPHA-N-ACETYLGLUCOSAMINIDASE"/>
    <property type="match status" value="1"/>
</dbReference>
<gene>
    <name evidence="4" type="ORF">LOTGIDRAFT_239579</name>
</gene>
<proteinExistence type="predicted"/>
<dbReference type="KEGG" id="lgi:LOTGIDRAFT_239579"/>
<dbReference type="InterPro" id="IPR007781">
    <property type="entry name" value="NAGLU"/>
</dbReference>